<accession>F0XVF2</accession>
<dbReference type="PANTHER" id="PTHR12616:SF1">
    <property type="entry name" value="VACUOLAR PROTEIN SORTING-ASSOCIATED PROTEIN 41 HOMOLOG"/>
    <property type="match status" value="1"/>
</dbReference>
<dbReference type="InterPro" id="IPR015943">
    <property type="entry name" value="WD40/YVTN_repeat-like_dom_sf"/>
</dbReference>
<evidence type="ECO:0000313" key="2">
    <source>
        <dbReference type="EMBL" id="EGB12587.1"/>
    </source>
</evidence>
<dbReference type="SUPFAM" id="SSF50978">
    <property type="entry name" value="WD40 repeat-like"/>
    <property type="match status" value="1"/>
</dbReference>
<evidence type="ECO:0000313" key="3">
    <source>
        <dbReference type="Proteomes" id="UP000002729"/>
    </source>
</evidence>
<dbReference type="KEGG" id="aaf:AURANDRAFT_70506"/>
<organism evidence="3">
    <name type="scientific">Aureococcus anophagefferens</name>
    <name type="common">Harmful bloom alga</name>
    <dbReference type="NCBI Taxonomy" id="44056"/>
    <lineage>
        <taxon>Eukaryota</taxon>
        <taxon>Sar</taxon>
        <taxon>Stramenopiles</taxon>
        <taxon>Ochrophyta</taxon>
        <taxon>Pelagophyceae</taxon>
        <taxon>Pelagomonadales</taxon>
        <taxon>Pelagomonadaceae</taxon>
        <taxon>Aureococcus</taxon>
    </lineage>
</organism>
<dbReference type="InParanoid" id="F0XVF2"/>
<dbReference type="EMBL" id="GL833120">
    <property type="protein sequence ID" value="EGB12587.1"/>
    <property type="molecule type" value="Genomic_DNA"/>
</dbReference>
<dbReference type="OrthoDB" id="244107at2759"/>
<dbReference type="GO" id="GO:0030897">
    <property type="term" value="C:HOPS complex"/>
    <property type="evidence" value="ECO:0007669"/>
    <property type="project" value="TreeGrafter"/>
</dbReference>
<feature type="domain" description="Vps41 beta-propeller" evidence="1">
    <location>
        <begin position="14"/>
        <end position="327"/>
    </location>
</feature>
<dbReference type="Pfam" id="PF23556">
    <property type="entry name" value="TPR_Vps41"/>
    <property type="match status" value="1"/>
</dbReference>
<dbReference type="GO" id="GO:0005770">
    <property type="term" value="C:late endosome"/>
    <property type="evidence" value="ECO:0007669"/>
    <property type="project" value="TreeGrafter"/>
</dbReference>
<name>F0XVF2_AURAN</name>
<dbReference type="GO" id="GO:0006623">
    <property type="term" value="P:protein targeting to vacuole"/>
    <property type="evidence" value="ECO:0007669"/>
    <property type="project" value="InterPro"/>
</dbReference>
<dbReference type="GO" id="GO:0034058">
    <property type="term" value="P:endosomal vesicle fusion"/>
    <property type="evidence" value="ECO:0007669"/>
    <property type="project" value="TreeGrafter"/>
</dbReference>
<dbReference type="InterPro" id="IPR036322">
    <property type="entry name" value="WD40_repeat_dom_sf"/>
</dbReference>
<dbReference type="GeneID" id="20227797"/>
<protein>
    <recommendedName>
        <fullName evidence="1">Vps41 beta-propeller domain-containing protein</fullName>
    </recommendedName>
</protein>
<dbReference type="Gene3D" id="2.130.10.10">
    <property type="entry name" value="YVTN repeat-like/Quinoprotein amine dehydrogenase"/>
    <property type="match status" value="1"/>
</dbReference>
<keyword evidence="3" id="KW-1185">Reference proteome</keyword>
<dbReference type="InterPro" id="IPR057780">
    <property type="entry name" value="Beta-prop_Vps41"/>
</dbReference>
<dbReference type="PANTHER" id="PTHR12616">
    <property type="entry name" value="VACUOLAR PROTEIN SORTING VPS41"/>
    <property type="match status" value="1"/>
</dbReference>
<sequence length="1301" mass="141470">MLQYCRFPLPAPDEAVTCVAPHDDAVAVGSSTGTLRLLDGLEGSTGSGVEIRAHGAAVRGISWDASGHFVASCADDGTCGVHGRRAGASSTAAGEWEAVDAQHHATPLRCVALDPRYASRRERVFITGASSGDVSRQCRGWLGGSKKTSLDDAKSPVAALRWGGAWVAWAADDGVKTMHADSGSPAAHVKPPETEFAGARAPVLFWEGSSLWIGWADVVLRVDMTVEGDASDEFGAHVQCAGAVALSARADVVLCGLAPFDRDHVAVLGFVMDDESDGDEDRKGEGASPRPEVQLLRRDDAAVVGKPEALPVAGFEACGAGDYQLASTYDVACAAGTWRRQDFSLLEDGRARDFSGENAAKAGRLMRGSPPVLYVVSPRDVVLARVRDVDDQIELCLKRGDDAGFRDALAIANAFPASVRRHRLPDLVKAHLDALLDAGQAEAAAAACPQFLGASATLWEYWIFVFDRRGALARLAPRIPTAEPRLAPSVYDMVLERLLETDPPALLAAVKRWGHPKVFEGESLYSLDALMVRVDARAKRDAGRRRGDGSPRRRAAVAETVAELYVLDGQARRGLDCLLALDPSAVTESSAVFDLVEAQRLYEDVRDRVATLRAFSEERAADLLVKHVDEFPLGDVDDQLAREEDGGAARLWYLRTCFARLPDLYASADHRARHGDHARLYARLGPVPDAASAGPRADYDSEMLRFLRWSSFVPLTEAYDACAAQEAPLYDEMVWVLGKTGKTAEALALLLDKIGSVKRAVRFVEAHDRSLWSTLIRHALRDARFLGELLDDAGSSSLDVGALLHQIPEGTRVPGLRDKLANVFQDRRHDAAIHAAARDCAKNDCLLLSRKAVKQRQRGIYCEPPHEIRDGKIVIITMMKFSLHIAPGSSSGSQRAQPLPPSGRAIMSVLKQPLVPQRQRATPRRLTTEPAKGGKELAESKAALRRVGLEIAALRQRKQPANGTPAAQLDALMQSYYAKARHLIDLIAPDLFKSDDDLFKEFNNMDAVEAAVLEVQEESLKVLRGEVSFGEAAQTTALASLASSRGASLPDLVKEFEHHLSIVIEDRRERARYDQHVLKNGRTGVDTTTGKRRHLSGDEIQAERERQKKYCADVASGERVPLKYDEDEHVESLIALQEKRRAIADSKRVLHAARVEESHDATVDVPPGIERRTEGRYAIRGHIALEAGADFDNTPSADLATVVARLEQARALAGMKERTPPTLPVGVAKREDGKFSTYFRHASGQVSLRSFGRVVHYDTAEEAAAALAEFRAASAEDQKAMAKERLEDHEETCTVCPAPTL</sequence>
<dbReference type="SMART" id="SM00320">
    <property type="entry name" value="WD40"/>
    <property type="match status" value="2"/>
</dbReference>
<dbReference type="InterPro" id="IPR001680">
    <property type="entry name" value="WD40_rpt"/>
</dbReference>
<evidence type="ECO:0000259" key="1">
    <source>
        <dbReference type="Pfam" id="PF23411"/>
    </source>
</evidence>
<gene>
    <name evidence="2" type="ORF">AURANDRAFT_70506</name>
</gene>
<reference evidence="2 3" key="1">
    <citation type="journal article" date="2011" name="Proc. Natl. Acad. Sci. U.S.A.">
        <title>Niche of harmful alga Aureococcus anophagefferens revealed through ecogenomics.</title>
        <authorList>
            <person name="Gobler C.J."/>
            <person name="Berry D.L."/>
            <person name="Dyhrman S.T."/>
            <person name="Wilhelm S.W."/>
            <person name="Salamov A."/>
            <person name="Lobanov A.V."/>
            <person name="Zhang Y."/>
            <person name="Collier J.L."/>
            <person name="Wurch L.L."/>
            <person name="Kustka A.B."/>
            <person name="Dill B.D."/>
            <person name="Shah M."/>
            <person name="VerBerkmoes N.C."/>
            <person name="Kuo A."/>
            <person name="Terry A."/>
            <person name="Pangilinan J."/>
            <person name="Lindquist E.A."/>
            <person name="Lucas S."/>
            <person name="Paulsen I.T."/>
            <person name="Hattenrath-Lehmann T.K."/>
            <person name="Talmage S.C."/>
            <person name="Walker E.A."/>
            <person name="Koch F."/>
            <person name="Burson A.M."/>
            <person name="Marcoval M.A."/>
            <person name="Tang Y.Z."/>
            <person name="Lecleir G.R."/>
            <person name="Coyne K.J."/>
            <person name="Berg G.M."/>
            <person name="Bertrand E.M."/>
            <person name="Saito M.A."/>
            <person name="Gladyshev V.N."/>
            <person name="Grigoriev I.V."/>
        </authorList>
    </citation>
    <scope>NUCLEOTIDE SEQUENCE [LARGE SCALE GENOMIC DNA]</scope>
    <source>
        <strain evidence="3">CCMP 1984</strain>
    </source>
</reference>
<proteinExistence type="predicted"/>
<dbReference type="OMA" id="TYANDEM"/>
<dbReference type="eggNOG" id="KOG2066">
    <property type="taxonomic scope" value="Eukaryota"/>
</dbReference>
<dbReference type="RefSeq" id="XP_009032253.1">
    <property type="nucleotide sequence ID" value="XM_009034005.1"/>
</dbReference>
<dbReference type="Proteomes" id="UP000002729">
    <property type="component" value="Unassembled WGS sequence"/>
</dbReference>
<dbReference type="Pfam" id="PF23411">
    <property type="entry name" value="Beta-prop_Vps41"/>
    <property type="match status" value="1"/>
</dbReference>
<dbReference type="InterPro" id="IPR045111">
    <property type="entry name" value="Vps41/Vps8"/>
</dbReference>